<dbReference type="InterPro" id="IPR041700">
    <property type="entry name" value="OMP_b-brl_3"/>
</dbReference>
<dbReference type="PANTHER" id="PTHR40980">
    <property type="entry name" value="PLUG DOMAIN-CONTAINING PROTEIN"/>
    <property type="match status" value="1"/>
</dbReference>
<dbReference type="InterPro" id="IPR013783">
    <property type="entry name" value="Ig-like_fold"/>
</dbReference>
<evidence type="ECO:0000259" key="4">
    <source>
        <dbReference type="Pfam" id="PF14905"/>
    </source>
</evidence>
<accession>A0A1G8CLS2</accession>
<organism evidence="5 6">
    <name type="scientific">Pedobacter terrae</name>
    <dbReference type="NCBI Taxonomy" id="405671"/>
    <lineage>
        <taxon>Bacteria</taxon>
        <taxon>Pseudomonadati</taxon>
        <taxon>Bacteroidota</taxon>
        <taxon>Sphingobacteriia</taxon>
        <taxon>Sphingobacteriales</taxon>
        <taxon>Sphingobacteriaceae</taxon>
        <taxon>Pedobacter</taxon>
    </lineage>
</organism>
<evidence type="ECO:0000256" key="2">
    <source>
        <dbReference type="ARBA" id="ARBA00023136"/>
    </source>
</evidence>
<dbReference type="Gene3D" id="2.60.40.10">
    <property type="entry name" value="Immunoglobulins"/>
    <property type="match status" value="1"/>
</dbReference>
<comment type="subcellular location">
    <subcellularLocation>
        <location evidence="1">Cell outer membrane</location>
    </subcellularLocation>
</comment>
<keyword evidence="6" id="KW-1185">Reference proteome</keyword>
<evidence type="ECO:0000313" key="5">
    <source>
        <dbReference type="EMBL" id="SDH46375.1"/>
    </source>
</evidence>
<dbReference type="PANTHER" id="PTHR40980:SF4">
    <property type="entry name" value="TONB-DEPENDENT RECEPTOR-LIKE BETA-BARREL DOMAIN-CONTAINING PROTEIN"/>
    <property type="match status" value="1"/>
</dbReference>
<gene>
    <name evidence="5" type="ORF">SAMN05421827_12544</name>
</gene>
<dbReference type="InterPro" id="IPR036942">
    <property type="entry name" value="Beta-barrel_TonB_sf"/>
</dbReference>
<reference evidence="6" key="1">
    <citation type="submission" date="2016-10" db="EMBL/GenBank/DDBJ databases">
        <authorList>
            <person name="Varghese N."/>
            <person name="Submissions S."/>
        </authorList>
    </citation>
    <scope>NUCLEOTIDE SEQUENCE [LARGE SCALE GENOMIC DNA]</scope>
    <source>
        <strain evidence="6">DSM 17933</strain>
    </source>
</reference>
<keyword evidence="5" id="KW-0675">Receptor</keyword>
<evidence type="ECO:0000313" key="6">
    <source>
        <dbReference type="Proteomes" id="UP000199643"/>
    </source>
</evidence>
<evidence type="ECO:0000256" key="3">
    <source>
        <dbReference type="ARBA" id="ARBA00023237"/>
    </source>
</evidence>
<dbReference type="STRING" id="405671.SAMN05421827_12544"/>
<name>A0A1G8CLS2_9SPHI</name>
<dbReference type="Pfam" id="PF13620">
    <property type="entry name" value="CarboxypepD_reg"/>
    <property type="match status" value="1"/>
</dbReference>
<keyword evidence="3" id="KW-0998">Cell outer membrane</keyword>
<evidence type="ECO:0000256" key="1">
    <source>
        <dbReference type="ARBA" id="ARBA00004442"/>
    </source>
</evidence>
<dbReference type="GO" id="GO:0009279">
    <property type="term" value="C:cell outer membrane"/>
    <property type="evidence" value="ECO:0007669"/>
    <property type="project" value="UniProtKB-SubCell"/>
</dbReference>
<dbReference type="Gene3D" id="2.40.170.20">
    <property type="entry name" value="TonB-dependent receptor, beta-barrel domain"/>
    <property type="match status" value="1"/>
</dbReference>
<dbReference type="AlphaFoldDB" id="A0A1G8CLS2"/>
<dbReference type="SUPFAM" id="SSF56935">
    <property type="entry name" value="Porins"/>
    <property type="match status" value="1"/>
</dbReference>
<dbReference type="Pfam" id="PF14905">
    <property type="entry name" value="OMP_b-brl_3"/>
    <property type="match status" value="1"/>
</dbReference>
<sequence>MIKFLFSILLGFSTSFLYAQISISGSIRAKGSLMSNASVMLADSSGKYITGIKTDEHGKFTLFPRSTGRYRIEIFSVGFQTVKKNLEVKNESLDLGVIELIEFSEDLQEVTVSSKKPVFERKVDRMVFNIENSILTAGGDAVDAIKLAPGVRVDDKGISMVGKSTVKVMINDRLSYMSGSDLNDYLKTIDAGNIQKIEVITNPPANFDAEGNSGILNIVLKKNPGKRLLGNLTNSYALTSSGRSLGSSAINLGFNKEKISIQLSGFSSLGSTAPTEKNTTFYPQNSWELENSRTDKLRSINFNMGLEYKEGKSTFAAQYSLSVSRPGISETGNTNIKNNNRVIDSTLSTQANSRSKNLYNTVNFRYERKIDSLGKRWFINADYFSVNSDKDRNFITETIRSNGNNTKISGNNLSDQNYRVFVSELGFELPLKPFELIFGAKGSDINNANNALTTIQRDSFLYSEKTLGLYLSLKKKIGKLELKAGLRSEFTSTQGESIVSQQITTNNYGKLFPTIYAMYEMNDIHTFSASFGRRISRPAYSYLNPFKWYNNQYSYSEGNPFLQPSFIDNLEFVHTLNQNLSSSVYFSRTTGGYGQISILTPDNPLQITSVQNYYNSSQIGIQESYTFSLGVWESYNTANVYYNNSTGIIRSALPKLKGYGAYVSTFNTIKLSKSNRLSMDANYWLQLPEKLDLTSSGAYSQFDLGLKYLTKSKRFQFTLTANDVFKSNSPRMVMLNNNVRQQFNNYYDFSRIRFSLKYKFTDKDFKVKNLGANEERSRAN</sequence>
<dbReference type="Proteomes" id="UP000199643">
    <property type="component" value="Unassembled WGS sequence"/>
</dbReference>
<dbReference type="RefSeq" id="WP_090503811.1">
    <property type="nucleotide sequence ID" value="NZ_FNCH01000025.1"/>
</dbReference>
<dbReference type="OrthoDB" id="606851at2"/>
<proteinExistence type="predicted"/>
<keyword evidence="2" id="KW-0472">Membrane</keyword>
<dbReference type="SUPFAM" id="SSF49478">
    <property type="entry name" value="Cna protein B-type domain"/>
    <property type="match status" value="1"/>
</dbReference>
<protein>
    <submittedName>
        <fullName evidence="5">Outer membrane receptor proteins, mostly Fe transport</fullName>
    </submittedName>
</protein>
<dbReference type="EMBL" id="FNCH01000025">
    <property type="protein sequence ID" value="SDH46375.1"/>
    <property type="molecule type" value="Genomic_DNA"/>
</dbReference>
<feature type="domain" description="Outer membrane protein beta-barrel" evidence="4">
    <location>
        <begin position="368"/>
        <end position="758"/>
    </location>
</feature>